<dbReference type="AlphaFoldDB" id="A0AAJ0DR34"/>
<keyword evidence="2" id="KW-1185">Reference proteome</keyword>
<dbReference type="EMBL" id="JAWDJX010000011">
    <property type="protein sequence ID" value="KAK3054640.1"/>
    <property type="molecule type" value="Genomic_DNA"/>
</dbReference>
<evidence type="ECO:0000313" key="2">
    <source>
        <dbReference type="Proteomes" id="UP001271007"/>
    </source>
</evidence>
<gene>
    <name evidence="1" type="ORF">LTR09_004369</name>
</gene>
<evidence type="ECO:0000313" key="1">
    <source>
        <dbReference type="EMBL" id="KAK3054640.1"/>
    </source>
</evidence>
<accession>A0AAJ0DR34</accession>
<reference evidence="1" key="1">
    <citation type="submission" date="2023-04" db="EMBL/GenBank/DDBJ databases">
        <title>Black Yeasts Isolated from many extreme environments.</title>
        <authorList>
            <person name="Coleine C."/>
            <person name="Stajich J.E."/>
            <person name="Selbmann L."/>
        </authorList>
    </citation>
    <scope>NUCLEOTIDE SEQUENCE</scope>
    <source>
        <strain evidence="1">CCFEE 5312</strain>
    </source>
</reference>
<organism evidence="1 2">
    <name type="scientific">Extremus antarcticus</name>
    <dbReference type="NCBI Taxonomy" id="702011"/>
    <lineage>
        <taxon>Eukaryota</taxon>
        <taxon>Fungi</taxon>
        <taxon>Dikarya</taxon>
        <taxon>Ascomycota</taxon>
        <taxon>Pezizomycotina</taxon>
        <taxon>Dothideomycetes</taxon>
        <taxon>Dothideomycetidae</taxon>
        <taxon>Mycosphaerellales</taxon>
        <taxon>Extremaceae</taxon>
        <taxon>Extremus</taxon>
    </lineage>
</organism>
<protein>
    <submittedName>
        <fullName evidence="1">Uncharacterized protein</fullName>
    </submittedName>
</protein>
<sequence>MEPVIEAAAQDLRIIHNLGYSQDTMDKAQGCWGAILERLSNIENLSNDFDLRCTTSVIRSEAFGIRSRRFQKELAMSGTAKRS</sequence>
<dbReference type="Proteomes" id="UP001271007">
    <property type="component" value="Unassembled WGS sequence"/>
</dbReference>
<comment type="caution">
    <text evidence="1">The sequence shown here is derived from an EMBL/GenBank/DDBJ whole genome shotgun (WGS) entry which is preliminary data.</text>
</comment>
<proteinExistence type="predicted"/>
<name>A0AAJ0DR34_9PEZI</name>